<dbReference type="PANTHER" id="PTHR11760:SF19">
    <property type="entry name" value="SMALL RIBOSOMAL SUBUNIT PROTEIN US3C"/>
    <property type="match status" value="1"/>
</dbReference>
<reference evidence="10 11" key="1">
    <citation type="journal article" date="2016" name="Nat. Commun.">
        <title>Thousands of microbial genomes shed light on interconnected biogeochemical processes in an aquifer system.</title>
        <authorList>
            <person name="Anantharaman K."/>
            <person name="Brown C.T."/>
            <person name="Hug L.A."/>
            <person name="Sharon I."/>
            <person name="Castelle C.J."/>
            <person name="Probst A.J."/>
            <person name="Thomas B.C."/>
            <person name="Singh A."/>
            <person name="Wilkins M.J."/>
            <person name="Karaoz U."/>
            <person name="Brodie E.L."/>
            <person name="Williams K.H."/>
            <person name="Hubbard S.S."/>
            <person name="Banfield J.F."/>
        </authorList>
    </citation>
    <scope>NUCLEOTIDE SEQUENCE [LARGE SCALE GENOMIC DNA]</scope>
</reference>
<evidence type="ECO:0000256" key="6">
    <source>
        <dbReference type="ARBA" id="ARBA00024998"/>
    </source>
</evidence>
<dbReference type="Gene3D" id="3.30.300.20">
    <property type="match status" value="1"/>
</dbReference>
<evidence type="ECO:0000256" key="3">
    <source>
        <dbReference type="ARBA" id="ARBA00022884"/>
    </source>
</evidence>
<dbReference type="InterPro" id="IPR015946">
    <property type="entry name" value="KH_dom-like_a/b"/>
</dbReference>
<dbReference type="InterPro" id="IPR004087">
    <property type="entry name" value="KH_dom"/>
</dbReference>
<keyword evidence="2 8" id="KW-0699">rRNA-binding</keyword>
<dbReference type="PROSITE" id="PS50823">
    <property type="entry name" value="KH_TYPE_2"/>
    <property type="match status" value="1"/>
</dbReference>
<dbReference type="STRING" id="1802596.A2Z11_02315"/>
<feature type="domain" description="KH type-2" evidence="9">
    <location>
        <begin position="40"/>
        <end position="108"/>
    </location>
</feature>
<comment type="function">
    <text evidence="6 8">Binds the lower part of the 30S subunit head. Binds mRNA in the 70S ribosome, positioning it for translation.</text>
</comment>
<comment type="caution">
    <text evidence="10">The sequence shown here is derived from an EMBL/GenBank/DDBJ whole genome shotgun (WGS) entry which is preliminary data.</text>
</comment>
<dbReference type="CDD" id="cd02412">
    <property type="entry name" value="KH-II_30S_S3"/>
    <property type="match status" value="1"/>
</dbReference>
<evidence type="ECO:0000256" key="4">
    <source>
        <dbReference type="ARBA" id="ARBA00022980"/>
    </source>
</evidence>
<comment type="similarity">
    <text evidence="1 8">Belongs to the universal ribosomal protein uS3 family.</text>
</comment>
<dbReference type="GO" id="GO:0019843">
    <property type="term" value="F:rRNA binding"/>
    <property type="evidence" value="ECO:0007669"/>
    <property type="project" value="UniProtKB-UniRule"/>
</dbReference>
<dbReference type="GO" id="GO:0022627">
    <property type="term" value="C:cytosolic small ribosomal subunit"/>
    <property type="evidence" value="ECO:0007669"/>
    <property type="project" value="TreeGrafter"/>
</dbReference>
<dbReference type="Gene3D" id="3.30.1140.32">
    <property type="entry name" value="Ribosomal protein S3, C-terminal domain"/>
    <property type="match status" value="1"/>
</dbReference>
<keyword evidence="3 8" id="KW-0694">RNA-binding</keyword>
<protein>
    <recommendedName>
        <fullName evidence="7 8">Small ribosomal subunit protein uS3</fullName>
    </recommendedName>
</protein>
<dbReference type="InterPro" id="IPR036419">
    <property type="entry name" value="Ribosomal_S3_C_sf"/>
</dbReference>
<dbReference type="SUPFAM" id="SSF54821">
    <property type="entry name" value="Ribosomal protein S3 C-terminal domain"/>
    <property type="match status" value="1"/>
</dbReference>
<evidence type="ECO:0000256" key="7">
    <source>
        <dbReference type="ARBA" id="ARBA00035257"/>
    </source>
</evidence>
<dbReference type="GO" id="GO:0003735">
    <property type="term" value="F:structural constituent of ribosome"/>
    <property type="evidence" value="ECO:0007669"/>
    <property type="project" value="InterPro"/>
</dbReference>
<dbReference type="SMART" id="SM00322">
    <property type="entry name" value="KH"/>
    <property type="match status" value="1"/>
</dbReference>
<dbReference type="Pfam" id="PF00189">
    <property type="entry name" value="Ribosomal_S3_C"/>
    <property type="match status" value="1"/>
</dbReference>
<dbReference type="PANTHER" id="PTHR11760">
    <property type="entry name" value="30S/40S RIBOSOMAL PROTEIN S3"/>
    <property type="match status" value="1"/>
</dbReference>
<keyword evidence="4 8" id="KW-0689">Ribosomal protein</keyword>
<dbReference type="InterPro" id="IPR057258">
    <property type="entry name" value="Ribosomal_uS3"/>
</dbReference>
<dbReference type="FunFam" id="3.30.300.20:FF:000001">
    <property type="entry name" value="30S ribosomal protein S3"/>
    <property type="match status" value="1"/>
</dbReference>
<dbReference type="HAMAP" id="MF_01309_B">
    <property type="entry name" value="Ribosomal_uS3_B"/>
    <property type="match status" value="1"/>
</dbReference>
<organism evidence="10 11">
    <name type="scientific">Candidatus Woykebacteria bacterium RBG_16_43_9</name>
    <dbReference type="NCBI Taxonomy" id="1802596"/>
    <lineage>
        <taxon>Bacteria</taxon>
        <taxon>Candidatus Woykeibacteriota</taxon>
    </lineage>
</organism>
<accession>A0A1G1WGD8</accession>
<dbReference type="InterPro" id="IPR001351">
    <property type="entry name" value="Ribosomal_uS3_C"/>
</dbReference>
<sequence length="213" mass="23555">MGQKVNPNAARLVLTKNWSSKWFMGDPKKYKELLLSDVAIRRLVMERLKPAGGSRVIIERPAGKINLIIQVARPGMVIGRGGSGVEELRKLIEKEIGSQVTLNVEEIKRPDLDAHLVARGVADQIERRYPVKRAMMQAVDRVMRSGAIGVKIICSGRIGGREIARKEKQSRGSIPTSTLRANISFAKADAKTATAGVLGVKIWIHKEDEKNKE</sequence>
<evidence type="ECO:0000259" key="9">
    <source>
        <dbReference type="PROSITE" id="PS50823"/>
    </source>
</evidence>
<dbReference type="NCBIfam" id="TIGR01009">
    <property type="entry name" value="rpsC_bact"/>
    <property type="match status" value="1"/>
</dbReference>
<keyword evidence="5 8" id="KW-0687">Ribonucleoprotein</keyword>
<gene>
    <name evidence="8" type="primary">rpsC</name>
    <name evidence="10" type="ORF">A2Z11_02315</name>
</gene>
<evidence type="ECO:0000313" key="11">
    <source>
        <dbReference type="Proteomes" id="UP000176389"/>
    </source>
</evidence>
<dbReference type="GO" id="GO:0003729">
    <property type="term" value="F:mRNA binding"/>
    <property type="evidence" value="ECO:0007669"/>
    <property type="project" value="UniProtKB-UniRule"/>
</dbReference>
<dbReference type="InterPro" id="IPR005704">
    <property type="entry name" value="Ribosomal_uS3_bac-typ"/>
</dbReference>
<evidence type="ECO:0000256" key="8">
    <source>
        <dbReference type="HAMAP-Rule" id="MF_01309"/>
    </source>
</evidence>
<dbReference type="InterPro" id="IPR004044">
    <property type="entry name" value="KH_dom_type_2"/>
</dbReference>
<dbReference type="InterPro" id="IPR009019">
    <property type="entry name" value="KH_sf_prok-type"/>
</dbReference>
<dbReference type="EMBL" id="MHCS01000010">
    <property type="protein sequence ID" value="OGY26782.1"/>
    <property type="molecule type" value="Genomic_DNA"/>
</dbReference>
<name>A0A1G1WGD8_9BACT</name>
<dbReference type="SUPFAM" id="SSF54814">
    <property type="entry name" value="Prokaryotic type KH domain (KH-domain type II)"/>
    <property type="match status" value="1"/>
</dbReference>
<dbReference type="Proteomes" id="UP000176389">
    <property type="component" value="Unassembled WGS sequence"/>
</dbReference>
<evidence type="ECO:0000256" key="1">
    <source>
        <dbReference type="ARBA" id="ARBA00010761"/>
    </source>
</evidence>
<dbReference type="AlphaFoldDB" id="A0A1G1WGD8"/>
<dbReference type="Pfam" id="PF07650">
    <property type="entry name" value="KH_2"/>
    <property type="match status" value="1"/>
</dbReference>
<evidence type="ECO:0000256" key="5">
    <source>
        <dbReference type="ARBA" id="ARBA00023274"/>
    </source>
</evidence>
<dbReference type="GO" id="GO:0006412">
    <property type="term" value="P:translation"/>
    <property type="evidence" value="ECO:0007669"/>
    <property type="project" value="UniProtKB-UniRule"/>
</dbReference>
<comment type="subunit">
    <text evidence="8">Part of the 30S ribosomal subunit. Forms a tight complex with proteins S10 and S14.</text>
</comment>
<evidence type="ECO:0000256" key="2">
    <source>
        <dbReference type="ARBA" id="ARBA00022730"/>
    </source>
</evidence>
<evidence type="ECO:0000313" key="10">
    <source>
        <dbReference type="EMBL" id="OGY26782.1"/>
    </source>
</evidence>
<proteinExistence type="inferred from homology"/>